<comment type="caution">
    <text evidence="20">The sequence shown here is derived from an EMBL/GenBank/DDBJ whole genome shotgun (WGS) entry which is preliminary data.</text>
</comment>
<feature type="binding site" evidence="13">
    <location>
        <position position="259"/>
    </location>
    <ligand>
        <name>sn-glycerol 3-phosphate</name>
        <dbReference type="ChEBI" id="CHEBI:57597"/>
    </ligand>
</feature>
<accession>A0A921GCW5</accession>
<feature type="binding site" evidence="16">
    <location>
        <position position="258"/>
    </location>
    <ligand>
        <name>NAD(+)</name>
        <dbReference type="ChEBI" id="CHEBI:57540"/>
    </ligand>
</feature>
<protein>
    <recommendedName>
        <fullName evidence="11 13">Glycerol-3-phosphate dehydrogenase [NAD(P)+]</fullName>
        <ecNumber evidence="10 13">1.1.1.94</ecNumber>
    </recommendedName>
    <alternativeName>
        <fullName evidence="13">NAD(P)(+)-dependent glycerol-3-phosphate dehydrogenase</fullName>
    </alternativeName>
    <alternativeName>
        <fullName evidence="12 13">NAD(P)H-dependent dihydroxyacetone-phosphate reductase</fullName>
    </alternativeName>
</protein>
<evidence type="ECO:0000256" key="1">
    <source>
        <dbReference type="ARBA" id="ARBA00011009"/>
    </source>
</evidence>
<feature type="binding site" evidence="16">
    <location>
        <position position="143"/>
    </location>
    <ligand>
        <name>NAD(+)</name>
        <dbReference type="ChEBI" id="CHEBI:57540"/>
    </ligand>
</feature>
<evidence type="ECO:0000256" key="10">
    <source>
        <dbReference type="ARBA" id="ARBA00066687"/>
    </source>
</evidence>
<feature type="binding site" evidence="13">
    <location>
        <position position="16"/>
    </location>
    <ligand>
        <name>NADPH</name>
        <dbReference type="ChEBI" id="CHEBI:57783"/>
    </ligand>
</feature>
<evidence type="ECO:0000256" key="16">
    <source>
        <dbReference type="PIRSR" id="PIRSR000114-3"/>
    </source>
</evidence>
<comment type="function">
    <text evidence="13">Catalyzes the reduction of the glycolytic intermediate dihydroxyacetone phosphate (DHAP) to sn-glycerol 3-phosphate (G3P), the key precursor for phospholipid synthesis.</text>
</comment>
<feature type="domain" description="Glycerol-3-phosphate dehydrogenase NAD-dependent C-terminal" evidence="19">
    <location>
        <begin position="183"/>
        <end position="322"/>
    </location>
</feature>
<feature type="binding site" evidence="13">
    <location>
        <position position="139"/>
    </location>
    <ligand>
        <name>sn-glycerol 3-phosphate</name>
        <dbReference type="ChEBI" id="CHEBI:57597"/>
    </ligand>
</feature>
<dbReference type="RefSeq" id="WP_274958543.1">
    <property type="nucleotide sequence ID" value="NZ_DYWQ01000024.1"/>
</dbReference>
<dbReference type="InterPro" id="IPR008927">
    <property type="entry name" value="6-PGluconate_DH-like_C_sf"/>
</dbReference>
<keyword evidence="7 13" id="KW-0594">Phospholipid biosynthesis</keyword>
<comment type="subcellular location">
    <subcellularLocation>
        <location evidence="13">Cytoplasm</location>
    </subcellularLocation>
</comment>
<dbReference type="GO" id="GO:0046167">
    <property type="term" value="P:glycerol-3-phosphate biosynthetic process"/>
    <property type="evidence" value="ECO:0007669"/>
    <property type="project" value="UniProtKB-UniRule"/>
</dbReference>
<dbReference type="GO" id="GO:0051287">
    <property type="term" value="F:NAD binding"/>
    <property type="evidence" value="ECO:0007669"/>
    <property type="project" value="InterPro"/>
</dbReference>
<feature type="active site" description="Proton acceptor" evidence="13 14">
    <location>
        <position position="194"/>
    </location>
</feature>
<dbReference type="InterPro" id="IPR013328">
    <property type="entry name" value="6PGD_dom2"/>
</dbReference>
<evidence type="ECO:0000256" key="11">
    <source>
        <dbReference type="ARBA" id="ARBA00069372"/>
    </source>
</evidence>
<keyword evidence="8 13" id="KW-1208">Phospholipid metabolism</keyword>
<dbReference type="AlphaFoldDB" id="A0A921GCW5"/>
<dbReference type="InterPro" id="IPR006109">
    <property type="entry name" value="G3P_DH_NAD-dep_C"/>
</dbReference>
<evidence type="ECO:0000256" key="6">
    <source>
        <dbReference type="ARBA" id="ARBA00023098"/>
    </source>
</evidence>
<keyword evidence="13" id="KW-0963">Cytoplasm</keyword>
<comment type="catalytic activity">
    <reaction evidence="13">
        <text>sn-glycerol 3-phosphate + NAD(+) = dihydroxyacetone phosphate + NADH + H(+)</text>
        <dbReference type="Rhea" id="RHEA:11092"/>
        <dbReference type="ChEBI" id="CHEBI:15378"/>
        <dbReference type="ChEBI" id="CHEBI:57540"/>
        <dbReference type="ChEBI" id="CHEBI:57597"/>
        <dbReference type="ChEBI" id="CHEBI:57642"/>
        <dbReference type="ChEBI" id="CHEBI:57945"/>
        <dbReference type="EC" id="1.1.1.94"/>
    </reaction>
</comment>
<feature type="binding site" evidence="13">
    <location>
        <position position="36"/>
    </location>
    <ligand>
        <name>NADPH</name>
        <dbReference type="ChEBI" id="CHEBI:57783"/>
    </ligand>
</feature>
<feature type="binding site" evidence="15">
    <location>
        <begin position="258"/>
        <end position="259"/>
    </location>
    <ligand>
        <name>substrate</name>
    </ligand>
</feature>
<comment type="similarity">
    <text evidence="1 13 17">Belongs to the NAD-dependent glycerol-3-phosphate dehydrogenase family.</text>
</comment>
<dbReference type="GO" id="GO:0047952">
    <property type="term" value="F:glycerol-3-phosphate dehydrogenase [NAD(P)+] activity"/>
    <property type="evidence" value="ECO:0007669"/>
    <property type="project" value="UniProtKB-UniRule"/>
</dbReference>
<feature type="binding site" evidence="13">
    <location>
        <position position="110"/>
    </location>
    <ligand>
        <name>NADPH</name>
        <dbReference type="ChEBI" id="CHEBI:57783"/>
    </ligand>
</feature>
<dbReference type="GO" id="GO:0005975">
    <property type="term" value="P:carbohydrate metabolic process"/>
    <property type="evidence" value="ECO:0007669"/>
    <property type="project" value="InterPro"/>
</dbReference>
<dbReference type="InterPro" id="IPR036291">
    <property type="entry name" value="NAD(P)-bd_dom_sf"/>
</dbReference>
<evidence type="ECO:0000256" key="13">
    <source>
        <dbReference type="HAMAP-Rule" id="MF_00394"/>
    </source>
</evidence>
<sequence length="346" mass="35587">MSPRVGRVAVVGSGSWGTAMAGLLAARCDEVALWCRDAAVAAAINATRRNPRHLVDYELPENVAATSDRACALDGAEVVVLAVPSSYLRGTCASLAGLVPGDVPLLVLTKGVEVGTNELMLDVVADELGHRERIAVLSGPNHAEEVCLGKLSAAVLASETPEVASRLQGLVVSQGFRVYVSGDVTGVEICGAIKNVVAIACGAAAGFGAGDNALAVIMTRGLAEIGRVAAALGADPLTPMGLAGMGDLVATCTSRHSRNRAFGEALAGGETLESYEARTRMVVEGARAAESVLSLARSRGVEVPITEAVHAVLHGRLDVTSATDALLGRRHTEEFYGIATQDKENA</sequence>
<gene>
    <name evidence="13" type="primary">gpsA</name>
    <name evidence="20" type="ORF">K8U72_01700</name>
</gene>
<feature type="binding site" evidence="13">
    <location>
        <position position="257"/>
    </location>
    <ligand>
        <name>sn-glycerol 3-phosphate</name>
        <dbReference type="ChEBI" id="CHEBI:57597"/>
    </ligand>
</feature>
<keyword evidence="2 13" id="KW-0444">Lipid biosynthesis</keyword>
<evidence type="ECO:0000313" key="20">
    <source>
        <dbReference type="EMBL" id="HJF44492.1"/>
    </source>
</evidence>
<evidence type="ECO:0000259" key="19">
    <source>
        <dbReference type="Pfam" id="PF07479"/>
    </source>
</evidence>
<comment type="catalytic activity">
    <reaction evidence="9">
        <text>sn-glycerol 3-phosphate + NADP(+) = dihydroxyacetone phosphate + NADPH + H(+)</text>
        <dbReference type="Rhea" id="RHEA:11096"/>
        <dbReference type="ChEBI" id="CHEBI:15378"/>
        <dbReference type="ChEBI" id="CHEBI:57597"/>
        <dbReference type="ChEBI" id="CHEBI:57642"/>
        <dbReference type="ChEBI" id="CHEBI:57783"/>
        <dbReference type="ChEBI" id="CHEBI:58349"/>
        <dbReference type="EC" id="1.1.1.94"/>
    </reaction>
    <physiologicalReaction direction="right-to-left" evidence="9">
        <dbReference type="Rhea" id="RHEA:11098"/>
    </physiologicalReaction>
</comment>
<feature type="domain" description="Glycerol-3-phosphate dehydrogenase NAD-dependent N-terminal" evidence="18">
    <location>
        <begin position="8"/>
        <end position="163"/>
    </location>
</feature>
<dbReference type="InterPro" id="IPR006168">
    <property type="entry name" value="G3P_DH_NAD-dep"/>
</dbReference>
<feature type="binding site" evidence="16">
    <location>
        <begin position="12"/>
        <end position="17"/>
    </location>
    <ligand>
        <name>NAD(+)</name>
        <dbReference type="ChEBI" id="CHEBI:57540"/>
    </ligand>
</feature>
<evidence type="ECO:0000256" key="14">
    <source>
        <dbReference type="PIRSR" id="PIRSR000114-1"/>
    </source>
</evidence>
<name>A0A921GCW5_9ACTN</name>
<dbReference type="PIRSF" id="PIRSF000114">
    <property type="entry name" value="Glycerol-3-P_dh"/>
    <property type="match status" value="1"/>
</dbReference>
<dbReference type="NCBIfam" id="NF000942">
    <property type="entry name" value="PRK00094.1-4"/>
    <property type="match status" value="1"/>
</dbReference>
<evidence type="ECO:0000256" key="17">
    <source>
        <dbReference type="RuleBase" id="RU000437"/>
    </source>
</evidence>
<dbReference type="InterPro" id="IPR011128">
    <property type="entry name" value="G3P_DH_NAD-dep_N"/>
</dbReference>
<dbReference type="NCBIfam" id="NF000940">
    <property type="entry name" value="PRK00094.1-2"/>
    <property type="match status" value="1"/>
</dbReference>
<evidence type="ECO:0000313" key="21">
    <source>
        <dbReference type="Proteomes" id="UP000697330"/>
    </source>
</evidence>
<feature type="binding site" evidence="13">
    <location>
        <position position="194"/>
    </location>
    <ligand>
        <name>sn-glycerol 3-phosphate</name>
        <dbReference type="ChEBI" id="CHEBI:57597"/>
    </ligand>
</feature>
<dbReference type="GO" id="GO:0006650">
    <property type="term" value="P:glycerophospholipid metabolic process"/>
    <property type="evidence" value="ECO:0007669"/>
    <property type="project" value="UniProtKB-UniRule"/>
</dbReference>
<dbReference type="GO" id="GO:0008654">
    <property type="term" value="P:phospholipid biosynthetic process"/>
    <property type="evidence" value="ECO:0007669"/>
    <property type="project" value="UniProtKB-KW"/>
</dbReference>
<feature type="binding site" evidence="13">
    <location>
        <position position="284"/>
    </location>
    <ligand>
        <name>NADPH</name>
        <dbReference type="ChEBI" id="CHEBI:57783"/>
    </ligand>
</feature>
<feature type="binding site" evidence="13">
    <location>
        <position position="143"/>
    </location>
    <ligand>
        <name>NADPH</name>
        <dbReference type="ChEBI" id="CHEBI:57783"/>
    </ligand>
</feature>
<evidence type="ECO:0000256" key="15">
    <source>
        <dbReference type="PIRSR" id="PIRSR000114-2"/>
    </source>
</evidence>
<dbReference type="EC" id="1.1.1.94" evidence="10 13"/>
<comment type="pathway">
    <text evidence="13">Membrane lipid metabolism; glycerophospholipid metabolism.</text>
</comment>
<evidence type="ECO:0000256" key="2">
    <source>
        <dbReference type="ARBA" id="ARBA00022516"/>
    </source>
</evidence>
<dbReference type="HAMAP" id="MF_00394">
    <property type="entry name" value="NAD_Glyc3P_dehydrog"/>
    <property type="match status" value="1"/>
</dbReference>
<dbReference type="SUPFAM" id="SSF51735">
    <property type="entry name" value="NAD(P)-binding Rossmann-fold domains"/>
    <property type="match status" value="1"/>
</dbReference>
<dbReference type="Pfam" id="PF07479">
    <property type="entry name" value="NAD_Gly3P_dh_C"/>
    <property type="match status" value="1"/>
</dbReference>
<evidence type="ECO:0000256" key="5">
    <source>
        <dbReference type="ARBA" id="ARBA00023027"/>
    </source>
</evidence>
<dbReference type="Proteomes" id="UP000697330">
    <property type="component" value="Unassembled WGS sequence"/>
</dbReference>
<proteinExistence type="inferred from homology"/>
<dbReference type="Gene3D" id="3.40.50.720">
    <property type="entry name" value="NAD(P)-binding Rossmann-like Domain"/>
    <property type="match status" value="1"/>
</dbReference>
<evidence type="ECO:0000256" key="3">
    <source>
        <dbReference type="ARBA" id="ARBA00022857"/>
    </source>
</evidence>
<dbReference type="Pfam" id="PF01210">
    <property type="entry name" value="NAD_Gly3P_dh_N"/>
    <property type="match status" value="1"/>
</dbReference>
<evidence type="ECO:0000256" key="4">
    <source>
        <dbReference type="ARBA" id="ARBA00023002"/>
    </source>
</evidence>
<keyword evidence="5 13" id="KW-0520">NAD</keyword>
<dbReference type="PROSITE" id="PS00957">
    <property type="entry name" value="NAD_G3PDH"/>
    <property type="match status" value="1"/>
</dbReference>
<feature type="binding site" evidence="13">
    <location>
        <position position="258"/>
    </location>
    <ligand>
        <name>NADPH</name>
        <dbReference type="ChEBI" id="CHEBI:57783"/>
    </ligand>
</feature>
<dbReference type="SUPFAM" id="SSF48179">
    <property type="entry name" value="6-phosphogluconate dehydrogenase C-terminal domain-like"/>
    <property type="match status" value="1"/>
</dbReference>
<dbReference type="PANTHER" id="PTHR11728">
    <property type="entry name" value="GLYCEROL-3-PHOSPHATE DEHYDROGENASE"/>
    <property type="match status" value="1"/>
</dbReference>
<dbReference type="PRINTS" id="PR00077">
    <property type="entry name" value="GPDHDRGNASE"/>
</dbReference>
<reference evidence="20" key="2">
    <citation type="submission" date="2021-09" db="EMBL/GenBank/DDBJ databases">
        <authorList>
            <person name="Gilroy R."/>
        </authorList>
    </citation>
    <scope>NUCLEOTIDE SEQUENCE</scope>
    <source>
        <strain evidence="20">CHK124-7917</strain>
    </source>
</reference>
<dbReference type="GO" id="GO:0046168">
    <property type="term" value="P:glycerol-3-phosphate catabolic process"/>
    <property type="evidence" value="ECO:0007669"/>
    <property type="project" value="InterPro"/>
</dbReference>
<keyword evidence="13" id="KW-0547">Nucleotide-binding</keyword>
<organism evidence="20 21">
    <name type="scientific">Thermophilibacter provencensis</name>
    <dbReference type="NCBI Taxonomy" id="1852386"/>
    <lineage>
        <taxon>Bacteria</taxon>
        <taxon>Bacillati</taxon>
        <taxon>Actinomycetota</taxon>
        <taxon>Coriobacteriia</taxon>
        <taxon>Coriobacteriales</taxon>
        <taxon>Atopobiaceae</taxon>
        <taxon>Thermophilibacter</taxon>
    </lineage>
</organism>
<comment type="caution">
    <text evidence="13">Lacks conserved residue(s) required for the propagation of feature annotation.</text>
</comment>
<evidence type="ECO:0000256" key="12">
    <source>
        <dbReference type="ARBA" id="ARBA00080511"/>
    </source>
</evidence>
<evidence type="ECO:0000256" key="7">
    <source>
        <dbReference type="ARBA" id="ARBA00023209"/>
    </source>
</evidence>
<dbReference type="FunFam" id="1.10.1040.10:FF:000001">
    <property type="entry name" value="Glycerol-3-phosphate dehydrogenase [NAD(P)+]"/>
    <property type="match status" value="1"/>
</dbReference>
<evidence type="ECO:0000256" key="8">
    <source>
        <dbReference type="ARBA" id="ARBA00023264"/>
    </source>
</evidence>
<dbReference type="Gene3D" id="1.10.1040.10">
    <property type="entry name" value="N-(1-d-carboxylethyl)-l-norvaline Dehydrogenase, domain 2"/>
    <property type="match status" value="1"/>
</dbReference>
<dbReference type="EMBL" id="DYWQ01000024">
    <property type="protein sequence ID" value="HJF44492.1"/>
    <property type="molecule type" value="Genomic_DNA"/>
</dbReference>
<feature type="binding site" evidence="13">
    <location>
        <position position="247"/>
    </location>
    <ligand>
        <name>sn-glycerol 3-phosphate</name>
        <dbReference type="ChEBI" id="CHEBI:57597"/>
    </ligand>
</feature>
<feature type="binding site" evidence="13">
    <location>
        <position position="258"/>
    </location>
    <ligand>
        <name>sn-glycerol 3-phosphate</name>
        <dbReference type="ChEBI" id="CHEBI:57597"/>
    </ligand>
</feature>
<feature type="binding site" evidence="13">
    <location>
        <position position="15"/>
    </location>
    <ligand>
        <name>NADPH</name>
        <dbReference type="ChEBI" id="CHEBI:57783"/>
    </ligand>
</feature>
<evidence type="ECO:0000256" key="9">
    <source>
        <dbReference type="ARBA" id="ARBA00052716"/>
    </source>
</evidence>
<feature type="binding site" evidence="15">
    <location>
        <position position="110"/>
    </location>
    <ligand>
        <name>substrate</name>
    </ligand>
</feature>
<dbReference type="FunFam" id="3.40.50.720:FF:000019">
    <property type="entry name" value="Glycerol-3-phosphate dehydrogenase [NAD(P)+]"/>
    <property type="match status" value="1"/>
</dbReference>
<dbReference type="GO" id="GO:0005829">
    <property type="term" value="C:cytosol"/>
    <property type="evidence" value="ECO:0007669"/>
    <property type="project" value="TreeGrafter"/>
</dbReference>
<feature type="binding site" evidence="13">
    <location>
        <position position="282"/>
    </location>
    <ligand>
        <name>NADPH</name>
        <dbReference type="ChEBI" id="CHEBI:57783"/>
    </ligand>
</feature>
<feature type="binding site" evidence="13">
    <location>
        <position position="110"/>
    </location>
    <ligand>
        <name>sn-glycerol 3-phosphate</name>
        <dbReference type="ChEBI" id="CHEBI:57597"/>
    </ligand>
</feature>
<dbReference type="PANTHER" id="PTHR11728:SF1">
    <property type="entry name" value="GLYCEROL-3-PHOSPHATE DEHYDROGENASE [NAD(+)] 2, CHLOROPLASTIC"/>
    <property type="match status" value="1"/>
</dbReference>
<keyword evidence="3 13" id="KW-0521">NADP</keyword>
<keyword evidence="6 13" id="KW-0443">Lipid metabolism</keyword>
<keyword evidence="4 13" id="KW-0560">Oxidoreductase</keyword>
<evidence type="ECO:0000259" key="18">
    <source>
        <dbReference type="Pfam" id="PF01210"/>
    </source>
</evidence>
<reference evidence="20" key="1">
    <citation type="journal article" date="2021" name="PeerJ">
        <title>Extensive microbial diversity within the chicken gut microbiome revealed by metagenomics and culture.</title>
        <authorList>
            <person name="Gilroy R."/>
            <person name="Ravi A."/>
            <person name="Getino M."/>
            <person name="Pursley I."/>
            <person name="Horton D.L."/>
            <person name="Alikhan N.F."/>
            <person name="Baker D."/>
            <person name="Gharbi K."/>
            <person name="Hall N."/>
            <person name="Watson M."/>
            <person name="Adriaenssens E.M."/>
            <person name="Foster-Nyarko E."/>
            <person name="Jarju S."/>
            <person name="Secka A."/>
            <person name="Antonio M."/>
            <person name="Oren A."/>
            <person name="Chaudhuri R.R."/>
            <person name="La Ragione R."/>
            <person name="Hildebrand F."/>
            <person name="Pallen M.J."/>
        </authorList>
    </citation>
    <scope>NUCLEOTIDE SEQUENCE</scope>
    <source>
        <strain evidence="20">CHK124-7917</strain>
    </source>
</reference>